<accession>A0A0F9CN15</accession>
<name>A0A0F9CN15_9ZZZZ</name>
<comment type="caution">
    <text evidence="1">The sequence shown here is derived from an EMBL/GenBank/DDBJ whole genome shotgun (WGS) entry which is preliminary data.</text>
</comment>
<dbReference type="EMBL" id="LAZR01045795">
    <property type="protein sequence ID" value="KKK98016.1"/>
    <property type="molecule type" value="Genomic_DNA"/>
</dbReference>
<proteinExistence type="predicted"/>
<dbReference type="AlphaFoldDB" id="A0A0F9CN15"/>
<organism evidence="1">
    <name type="scientific">marine sediment metagenome</name>
    <dbReference type="NCBI Taxonomy" id="412755"/>
    <lineage>
        <taxon>unclassified sequences</taxon>
        <taxon>metagenomes</taxon>
        <taxon>ecological metagenomes</taxon>
    </lineage>
</organism>
<gene>
    <name evidence="1" type="ORF">LCGC14_2646940</name>
</gene>
<reference evidence="1" key="1">
    <citation type="journal article" date="2015" name="Nature">
        <title>Complex archaea that bridge the gap between prokaryotes and eukaryotes.</title>
        <authorList>
            <person name="Spang A."/>
            <person name="Saw J.H."/>
            <person name="Jorgensen S.L."/>
            <person name="Zaremba-Niedzwiedzka K."/>
            <person name="Martijn J."/>
            <person name="Lind A.E."/>
            <person name="van Eijk R."/>
            <person name="Schleper C."/>
            <person name="Guy L."/>
            <person name="Ettema T.J."/>
        </authorList>
    </citation>
    <scope>NUCLEOTIDE SEQUENCE</scope>
</reference>
<protein>
    <submittedName>
        <fullName evidence="1">Uncharacterized protein</fullName>
    </submittedName>
</protein>
<sequence length="39" mass="4631">MDKIYLLKYKNESEIENGKIYKLIIIESSEESARFSAYN</sequence>
<feature type="non-terminal residue" evidence="1">
    <location>
        <position position="39"/>
    </location>
</feature>
<evidence type="ECO:0000313" key="1">
    <source>
        <dbReference type="EMBL" id="KKK98016.1"/>
    </source>
</evidence>